<dbReference type="AlphaFoldDB" id="A0AAQ4CWH8"/>
<dbReference type="Gene3D" id="3.30.1780.10">
    <property type="entry name" value="ornithine cyclodeaminase, domain 1"/>
    <property type="match status" value="1"/>
</dbReference>
<dbReference type="GeneID" id="68867899"/>
<keyword evidence="2" id="KW-1185">Reference proteome</keyword>
<dbReference type="InterPro" id="IPR023401">
    <property type="entry name" value="ODC_N"/>
</dbReference>
<dbReference type="InterPro" id="IPR003462">
    <property type="entry name" value="ODC_Mu_crystall"/>
</dbReference>
<evidence type="ECO:0000313" key="1">
    <source>
        <dbReference type="EMBL" id="BDC00160.1"/>
    </source>
</evidence>
<dbReference type="PIRSF" id="PIRSF001439">
    <property type="entry name" value="CryM"/>
    <property type="match status" value="1"/>
</dbReference>
<dbReference type="PANTHER" id="PTHR13812:SF19">
    <property type="entry name" value="KETIMINE REDUCTASE MU-CRYSTALLIN"/>
    <property type="match status" value="1"/>
</dbReference>
<reference evidence="1 2" key="1">
    <citation type="journal article" date="2022" name="Microbiol. Resour. Announc.">
        <title>Complete Genome Sequence of the Hyperthermophilic and Acidophilic Archaeon Saccharolobus caldissimus Strain HS-3T.</title>
        <authorList>
            <person name="Sakai H.D."/>
            <person name="Kurosawa N."/>
        </authorList>
    </citation>
    <scope>NUCLEOTIDE SEQUENCE [LARGE SCALE GENOMIC DNA]</scope>
    <source>
        <strain evidence="1 2">JCM32116</strain>
    </source>
</reference>
<gene>
    <name evidence="1" type="ORF">SACC_31760</name>
</gene>
<dbReference type="KEGG" id="scas:SACC_31760"/>
<protein>
    <submittedName>
        <fullName evidence="1">Ornithine cyclodeaminase</fullName>
    </submittedName>
</protein>
<dbReference type="Pfam" id="PF02423">
    <property type="entry name" value="OCD_Mu_crystall"/>
    <property type="match status" value="1"/>
</dbReference>
<dbReference type="RefSeq" id="WP_229570865.1">
    <property type="nucleotide sequence ID" value="NZ_AP025226.1"/>
</dbReference>
<dbReference type="PANTHER" id="PTHR13812">
    <property type="entry name" value="KETIMINE REDUCTASE MU-CRYSTALLIN"/>
    <property type="match status" value="1"/>
</dbReference>
<dbReference type="InterPro" id="IPR036291">
    <property type="entry name" value="NAD(P)-bd_dom_sf"/>
</dbReference>
<sequence>MTLLIKEKDVVNLLDYKEIYDSIVNAFLLFENKLVLNLERSRISFGGATLTFQAAAMENYIGYKTFIAGNLLTFIYDTSGNLLSIIESDRLSQVRTAVVPIIASDYIYGNYSSMGVIGLGKYGLAIIEVLSELKKGIRIYAYTPSEERRKRAISILSEEGISVEVKDSIKKVCEESEVITTITKAKDPFLKLEYVNYKRKHINAMGSNIPEKIEIYPEVIKASSLVVVEDMEQTLKESGELVIAKKMGMLDQNKIVTLSSVISRKISIPKDGITIFKSVGIGLEDLAVGKLIYEKALRKGLGTEIEVRGIWYRELGKK</sequence>
<evidence type="ECO:0000313" key="2">
    <source>
        <dbReference type="Proteomes" id="UP001319921"/>
    </source>
</evidence>
<name>A0AAQ4CWH8_9CREN</name>
<accession>A0AAQ4CWH8</accession>
<organism evidence="1 2">
    <name type="scientific">Saccharolobus caldissimus</name>
    <dbReference type="NCBI Taxonomy" id="1702097"/>
    <lineage>
        <taxon>Archaea</taxon>
        <taxon>Thermoproteota</taxon>
        <taxon>Thermoprotei</taxon>
        <taxon>Sulfolobales</taxon>
        <taxon>Sulfolobaceae</taxon>
        <taxon>Saccharolobus</taxon>
    </lineage>
</organism>
<dbReference type="Proteomes" id="UP001319921">
    <property type="component" value="Chromosome"/>
</dbReference>
<dbReference type="GO" id="GO:0005737">
    <property type="term" value="C:cytoplasm"/>
    <property type="evidence" value="ECO:0007669"/>
    <property type="project" value="TreeGrafter"/>
</dbReference>
<dbReference type="Gene3D" id="3.40.50.720">
    <property type="entry name" value="NAD(P)-binding Rossmann-like Domain"/>
    <property type="match status" value="1"/>
</dbReference>
<proteinExistence type="predicted"/>
<dbReference type="SUPFAM" id="SSF51735">
    <property type="entry name" value="NAD(P)-binding Rossmann-fold domains"/>
    <property type="match status" value="1"/>
</dbReference>
<dbReference type="EMBL" id="AP025226">
    <property type="protein sequence ID" value="BDC00160.1"/>
    <property type="molecule type" value="Genomic_DNA"/>
</dbReference>